<gene>
    <name evidence="1" type="ORF">HER39_16285</name>
</gene>
<dbReference type="InterPro" id="IPR046348">
    <property type="entry name" value="SIS_dom_sf"/>
</dbReference>
<reference evidence="1 2" key="1">
    <citation type="submission" date="2020-04" db="EMBL/GenBank/DDBJ databases">
        <authorList>
            <person name="Liu S."/>
        </authorList>
    </citation>
    <scope>NUCLEOTIDE SEQUENCE [LARGE SCALE GENOMIC DNA]</scope>
    <source>
        <strain evidence="1 2">CGMCC 1.15091</strain>
    </source>
</reference>
<evidence type="ECO:0000313" key="1">
    <source>
        <dbReference type="EMBL" id="NKX52095.1"/>
    </source>
</evidence>
<name>A0ABX1JTR4_9MICC</name>
<sequence>RSTFPVHYEMGAELVENDSVHLGPKSIVIMPSLSGTTKEAVAA</sequence>
<accession>A0ABX1JTR4</accession>
<feature type="non-terminal residue" evidence="1">
    <location>
        <position position="1"/>
    </location>
</feature>
<organism evidence="1 2">
    <name type="scientific">Arthrobacter deserti</name>
    <dbReference type="NCBI Taxonomy" id="1742687"/>
    <lineage>
        <taxon>Bacteria</taxon>
        <taxon>Bacillati</taxon>
        <taxon>Actinomycetota</taxon>
        <taxon>Actinomycetes</taxon>
        <taxon>Micrococcales</taxon>
        <taxon>Micrococcaceae</taxon>
        <taxon>Arthrobacter</taxon>
    </lineage>
</organism>
<dbReference type="SUPFAM" id="SSF53697">
    <property type="entry name" value="SIS domain"/>
    <property type="match status" value="1"/>
</dbReference>
<proteinExistence type="predicted"/>
<dbReference type="EMBL" id="JAAZSR010000403">
    <property type="protein sequence ID" value="NKX52095.1"/>
    <property type="molecule type" value="Genomic_DNA"/>
</dbReference>
<dbReference type="GO" id="GO:0016853">
    <property type="term" value="F:isomerase activity"/>
    <property type="evidence" value="ECO:0007669"/>
    <property type="project" value="UniProtKB-KW"/>
</dbReference>
<protein>
    <submittedName>
        <fullName evidence="1">Sugar isomerase</fullName>
    </submittedName>
</protein>
<keyword evidence="2" id="KW-1185">Reference proteome</keyword>
<evidence type="ECO:0000313" key="2">
    <source>
        <dbReference type="Proteomes" id="UP000523795"/>
    </source>
</evidence>
<comment type="caution">
    <text evidence="1">The sequence shown here is derived from an EMBL/GenBank/DDBJ whole genome shotgun (WGS) entry which is preliminary data.</text>
</comment>
<feature type="non-terminal residue" evidence="1">
    <location>
        <position position="43"/>
    </location>
</feature>
<keyword evidence="1" id="KW-0413">Isomerase</keyword>
<dbReference type="Proteomes" id="UP000523795">
    <property type="component" value="Unassembled WGS sequence"/>
</dbReference>